<dbReference type="GO" id="GO:0005412">
    <property type="term" value="F:D-glucose:sodium symporter activity"/>
    <property type="evidence" value="ECO:0007669"/>
    <property type="project" value="TreeGrafter"/>
</dbReference>
<feature type="transmembrane region" description="Helical" evidence="7">
    <location>
        <begin position="145"/>
        <end position="167"/>
    </location>
</feature>
<keyword evidence="5 7" id="KW-0472">Membrane</keyword>
<reference evidence="8" key="1">
    <citation type="submission" date="2019-05" db="EMBL/GenBank/DDBJ databases">
        <title>Annotation for the trematode Fasciolopsis buski.</title>
        <authorList>
            <person name="Choi Y.-J."/>
        </authorList>
    </citation>
    <scope>NUCLEOTIDE SEQUENCE</scope>
    <source>
        <strain evidence="8">HT</strain>
        <tissue evidence="8">Whole worm</tissue>
    </source>
</reference>
<dbReference type="AlphaFoldDB" id="A0A8E0VGH4"/>
<dbReference type="GO" id="GO:0005886">
    <property type="term" value="C:plasma membrane"/>
    <property type="evidence" value="ECO:0007669"/>
    <property type="project" value="TreeGrafter"/>
</dbReference>
<evidence type="ECO:0000256" key="7">
    <source>
        <dbReference type="SAM" id="Phobius"/>
    </source>
</evidence>
<feature type="transmembrane region" description="Helical" evidence="7">
    <location>
        <begin position="71"/>
        <end position="91"/>
    </location>
</feature>
<evidence type="ECO:0000313" key="9">
    <source>
        <dbReference type="Proteomes" id="UP000728185"/>
    </source>
</evidence>
<comment type="subcellular location">
    <subcellularLocation>
        <location evidence="1">Membrane</location>
        <topology evidence="1">Multi-pass membrane protein</topology>
    </subcellularLocation>
</comment>
<dbReference type="InterPro" id="IPR018212">
    <property type="entry name" value="Na/solute_symporter_CS"/>
</dbReference>
<dbReference type="PANTHER" id="PTHR11819">
    <property type="entry name" value="SOLUTE CARRIER FAMILY 5"/>
    <property type="match status" value="1"/>
</dbReference>
<dbReference type="Gene3D" id="1.20.1730.10">
    <property type="entry name" value="Sodium/glucose cotransporter"/>
    <property type="match status" value="1"/>
</dbReference>
<keyword evidence="3 7" id="KW-0812">Transmembrane</keyword>
<evidence type="ECO:0000256" key="1">
    <source>
        <dbReference type="ARBA" id="ARBA00004141"/>
    </source>
</evidence>
<sequence length="331" mass="36759">MTVVGFYIVQYGTLVPGSVLQLIFRLSFFRDEIACLPGDDCFSKCGQRSSCADMAYPKLVFGMMPSGLRGLMLAVMLAALISDLTSIFNSASTLFTMDVYQRFRRRARDSELVLVGRIFVVFLVAVSILWVPVIQRTQGGQLYMYIQGVAACLAPPIAAVYLIAILWRRCTEPGAFFALMTGLIVGLIRLILTVVYHEPVCSEPDNRPEIVARLHYMYFAVLSFLLTSLVMVVVSLFTRPPEPEKLSRLTYFNAWDVPVETDSPTTVVCAALAAYSAPAGDTVAHYGDYDATVTEQPRCKENDCEEKAENGKYMRSNWCLLPSLSILLGTE</sequence>
<dbReference type="EMBL" id="LUCM01008550">
    <property type="protein sequence ID" value="KAA0188220.1"/>
    <property type="molecule type" value="Genomic_DNA"/>
</dbReference>
<dbReference type="OrthoDB" id="6154318at2759"/>
<proteinExistence type="inferred from homology"/>
<keyword evidence="9" id="KW-1185">Reference proteome</keyword>
<evidence type="ECO:0000256" key="4">
    <source>
        <dbReference type="ARBA" id="ARBA00022989"/>
    </source>
</evidence>
<comment type="similarity">
    <text evidence="2 6">Belongs to the sodium:solute symporter (SSF) (TC 2.A.21) family.</text>
</comment>
<evidence type="ECO:0000313" key="8">
    <source>
        <dbReference type="EMBL" id="KAA0188220.1"/>
    </source>
</evidence>
<dbReference type="InterPro" id="IPR038377">
    <property type="entry name" value="Na/Glc_symporter_sf"/>
</dbReference>
<feature type="transmembrane region" description="Helical" evidence="7">
    <location>
        <begin position="112"/>
        <end position="133"/>
    </location>
</feature>
<feature type="transmembrane region" description="Helical" evidence="7">
    <location>
        <begin position="216"/>
        <end position="238"/>
    </location>
</feature>
<dbReference type="PROSITE" id="PS50283">
    <property type="entry name" value="NA_SOLUT_SYMP_3"/>
    <property type="match status" value="1"/>
</dbReference>
<name>A0A8E0VGH4_9TREM</name>
<dbReference type="PANTHER" id="PTHR11819:SF150">
    <property type="entry name" value="SODIUM_MYO-INOSITOL COTRANSPORTER"/>
    <property type="match status" value="1"/>
</dbReference>
<evidence type="ECO:0000256" key="2">
    <source>
        <dbReference type="ARBA" id="ARBA00006434"/>
    </source>
</evidence>
<evidence type="ECO:0000256" key="5">
    <source>
        <dbReference type="ARBA" id="ARBA00023136"/>
    </source>
</evidence>
<dbReference type="Pfam" id="PF00474">
    <property type="entry name" value="SSF"/>
    <property type="match status" value="1"/>
</dbReference>
<dbReference type="PROSITE" id="PS00457">
    <property type="entry name" value="NA_SOLUT_SYMP_2"/>
    <property type="match status" value="1"/>
</dbReference>
<feature type="transmembrane region" description="Helical" evidence="7">
    <location>
        <begin position="174"/>
        <end position="196"/>
    </location>
</feature>
<dbReference type="Proteomes" id="UP000728185">
    <property type="component" value="Unassembled WGS sequence"/>
</dbReference>
<evidence type="ECO:0000256" key="6">
    <source>
        <dbReference type="RuleBase" id="RU362091"/>
    </source>
</evidence>
<protein>
    <submittedName>
        <fullName evidence="8">Sodium/glucose cotransporter 4</fullName>
    </submittedName>
</protein>
<evidence type="ECO:0000256" key="3">
    <source>
        <dbReference type="ARBA" id="ARBA00022692"/>
    </source>
</evidence>
<gene>
    <name evidence="8" type="ORF">FBUS_10233</name>
</gene>
<organism evidence="8 9">
    <name type="scientific">Fasciolopsis buskii</name>
    <dbReference type="NCBI Taxonomy" id="27845"/>
    <lineage>
        <taxon>Eukaryota</taxon>
        <taxon>Metazoa</taxon>
        <taxon>Spiralia</taxon>
        <taxon>Lophotrochozoa</taxon>
        <taxon>Platyhelminthes</taxon>
        <taxon>Trematoda</taxon>
        <taxon>Digenea</taxon>
        <taxon>Plagiorchiida</taxon>
        <taxon>Echinostomata</taxon>
        <taxon>Echinostomatoidea</taxon>
        <taxon>Fasciolidae</taxon>
        <taxon>Fasciolopsis</taxon>
    </lineage>
</organism>
<keyword evidence="4 7" id="KW-1133">Transmembrane helix</keyword>
<dbReference type="InterPro" id="IPR001734">
    <property type="entry name" value="Na/solute_symporter"/>
</dbReference>
<comment type="caution">
    <text evidence="8">The sequence shown here is derived from an EMBL/GenBank/DDBJ whole genome shotgun (WGS) entry which is preliminary data.</text>
</comment>
<accession>A0A8E0VGH4</accession>